<feature type="region of interest" description="Disordered" evidence="1">
    <location>
        <begin position="152"/>
        <end position="182"/>
    </location>
</feature>
<dbReference type="PANTHER" id="PTHR33075">
    <property type="entry name" value="OS02G0499800 PROTEIN"/>
    <property type="match status" value="1"/>
</dbReference>
<protein>
    <submittedName>
        <fullName evidence="2">Uncharacterized protein</fullName>
    </submittedName>
</protein>
<dbReference type="Proteomes" id="UP000275267">
    <property type="component" value="Unassembled WGS sequence"/>
</dbReference>
<evidence type="ECO:0000313" key="3">
    <source>
        <dbReference type="Proteomes" id="UP000275267"/>
    </source>
</evidence>
<comment type="caution">
    <text evidence="2">The sequence shown here is derived from an EMBL/GenBank/DDBJ whole genome shotgun (WGS) entry which is preliminary data.</text>
</comment>
<accession>A0A3L6QA63</accession>
<dbReference type="PANTHER" id="PTHR33075:SF7">
    <property type="entry name" value="OS02G0303350 PROTEIN"/>
    <property type="match status" value="1"/>
</dbReference>
<dbReference type="EMBL" id="PQIB02000013">
    <property type="protein sequence ID" value="RLM75080.1"/>
    <property type="molecule type" value="Genomic_DNA"/>
</dbReference>
<dbReference type="AlphaFoldDB" id="A0A3L6QA63"/>
<reference evidence="3" key="1">
    <citation type="journal article" date="2019" name="Nat. Commun.">
        <title>The genome of broomcorn millet.</title>
        <authorList>
            <person name="Zou C."/>
            <person name="Miki D."/>
            <person name="Li D."/>
            <person name="Tang Q."/>
            <person name="Xiao L."/>
            <person name="Rajput S."/>
            <person name="Deng P."/>
            <person name="Jia W."/>
            <person name="Huang R."/>
            <person name="Zhang M."/>
            <person name="Sun Y."/>
            <person name="Hu J."/>
            <person name="Fu X."/>
            <person name="Schnable P.S."/>
            <person name="Li F."/>
            <person name="Zhang H."/>
            <person name="Feng B."/>
            <person name="Zhu X."/>
            <person name="Liu R."/>
            <person name="Schnable J.C."/>
            <person name="Zhu J.-K."/>
            <person name="Zhang H."/>
        </authorList>
    </citation>
    <scope>NUCLEOTIDE SEQUENCE [LARGE SCALE GENOMIC DNA]</scope>
</reference>
<proteinExistence type="predicted"/>
<name>A0A3L6QA63_PANMI</name>
<dbReference type="OrthoDB" id="712243at2759"/>
<gene>
    <name evidence="2" type="ORF">C2845_PM15G01530</name>
</gene>
<sequence>MASPLDLQPGLDFQSFIWRKLGLPINVRAGLERESFVLVVSFGRCKLHLSVFSWCISCSLLSVISLSCTFNFGEIVDQIVSESSELLVRRSIVLGLLSLINDHKVSLMQSEDFQGESWTIQCEVIHDDLLGGLPPNEDQMSVDPLQRDAPFDYFGHDQVGPGPVDDEQGGDLANAPQNQVGAAQNEANADWELWPDSQPNLALNLAVPPPNPELDLNELPADQDMAINGGEIFIP</sequence>
<evidence type="ECO:0000256" key="1">
    <source>
        <dbReference type="SAM" id="MobiDB-lite"/>
    </source>
</evidence>
<evidence type="ECO:0000313" key="2">
    <source>
        <dbReference type="EMBL" id="RLM75080.1"/>
    </source>
</evidence>
<keyword evidence="3" id="KW-1185">Reference proteome</keyword>
<organism evidence="2 3">
    <name type="scientific">Panicum miliaceum</name>
    <name type="common">Proso millet</name>
    <name type="synonym">Broomcorn millet</name>
    <dbReference type="NCBI Taxonomy" id="4540"/>
    <lineage>
        <taxon>Eukaryota</taxon>
        <taxon>Viridiplantae</taxon>
        <taxon>Streptophyta</taxon>
        <taxon>Embryophyta</taxon>
        <taxon>Tracheophyta</taxon>
        <taxon>Spermatophyta</taxon>
        <taxon>Magnoliopsida</taxon>
        <taxon>Liliopsida</taxon>
        <taxon>Poales</taxon>
        <taxon>Poaceae</taxon>
        <taxon>PACMAD clade</taxon>
        <taxon>Panicoideae</taxon>
        <taxon>Panicodae</taxon>
        <taxon>Paniceae</taxon>
        <taxon>Panicinae</taxon>
        <taxon>Panicum</taxon>
        <taxon>Panicum sect. Panicum</taxon>
    </lineage>
</organism>